<sequence>MGKEVEHHGGCHCGKVRYTVMAPTKNIYVVDCNCSICIKKGILHLIVPKSKFKVTGQENLSTYTFNTGIAKHYFCKFCGIGPYYIPRSNPDGIDVNVKTFDNYHPDLFIPEPYDGANWEKASESTSLSHLSKDDSSSPTTTNTTTTN</sequence>
<dbReference type="AlphaFoldDB" id="F4Q1E8"/>
<dbReference type="InterPro" id="IPR011057">
    <property type="entry name" value="Mss4-like_sf"/>
</dbReference>
<dbReference type="PROSITE" id="PS51891">
    <property type="entry name" value="CENP_V_GFA"/>
    <property type="match status" value="1"/>
</dbReference>
<evidence type="ECO:0000256" key="1">
    <source>
        <dbReference type="ARBA" id="ARBA00005495"/>
    </source>
</evidence>
<feature type="region of interest" description="Disordered" evidence="4">
    <location>
        <begin position="125"/>
        <end position="147"/>
    </location>
</feature>
<feature type="domain" description="CENP-V/GFA" evidence="5">
    <location>
        <begin position="7"/>
        <end position="119"/>
    </location>
</feature>
<organism evidence="6 7">
    <name type="scientific">Cavenderia fasciculata</name>
    <name type="common">Slime mold</name>
    <name type="synonym">Dictyostelium fasciculatum</name>
    <dbReference type="NCBI Taxonomy" id="261658"/>
    <lineage>
        <taxon>Eukaryota</taxon>
        <taxon>Amoebozoa</taxon>
        <taxon>Evosea</taxon>
        <taxon>Eumycetozoa</taxon>
        <taxon>Dictyostelia</taxon>
        <taxon>Acytosteliales</taxon>
        <taxon>Cavenderiaceae</taxon>
        <taxon>Cavenderia</taxon>
    </lineage>
</organism>
<name>F4Q1E8_CACFS</name>
<protein>
    <submittedName>
        <fullName evidence="6">Glutathione-dependent formaldehyde-activating</fullName>
    </submittedName>
</protein>
<evidence type="ECO:0000259" key="5">
    <source>
        <dbReference type="PROSITE" id="PS51891"/>
    </source>
</evidence>
<dbReference type="RefSeq" id="XP_004366553.1">
    <property type="nucleotide sequence ID" value="XM_004366496.1"/>
</dbReference>
<evidence type="ECO:0000313" key="7">
    <source>
        <dbReference type="Proteomes" id="UP000007797"/>
    </source>
</evidence>
<dbReference type="InterPro" id="IPR052355">
    <property type="entry name" value="CENP-V-like"/>
</dbReference>
<dbReference type="STRING" id="1054147.F4Q1E8"/>
<dbReference type="EMBL" id="GL883018">
    <property type="protein sequence ID" value="EGG18649.1"/>
    <property type="molecule type" value="Genomic_DNA"/>
</dbReference>
<evidence type="ECO:0000256" key="4">
    <source>
        <dbReference type="SAM" id="MobiDB-lite"/>
    </source>
</evidence>
<gene>
    <name evidence="6" type="ORF">DFA_04144</name>
</gene>
<feature type="compositionally biased region" description="Low complexity" evidence="4">
    <location>
        <begin position="136"/>
        <end position="147"/>
    </location>
</feature>
<dbReference type="GO" id="GO:0016846">
    <property type="term" value="F:carbon-sulfur lyase activity"/>
    <property type="evidence" value="ECO:0007669"/>
    <property type="project" value="InterPro"/>
</dbReference>
<dbReference type="Gene3D" id="2.170.150.70">
    <property type="match status" value="1"/>
</dbReference>
<keyword evidence="7" id="KW-1185">Reference proteome</keyword>
<accession>F4Q1E8</accession>
<dbReference type="OMA" id="DCSLCRR"/>
<dbReference type="GO" id="GO:0046872">
    <property type="term" value="F:metal ion binding"/>
    <property type="evidence" value="ECO:0007669"/>
    <property type="project" value="UniProtKB-KW"/>
</dbReference>
<comment type="similarity">
    <text evidence="1">Belongs to the Gfa family.</text>
</comment>
<dbReference type="PANTHER" id="PTHR28620">
    <property type="entry name" value="CENTROMERE PROTEIN V"/>
    <property type="match status" value="1"/>
</dbReference>
<dbReference type="Pfam" id="PF04828">
    <property type="entry name" value="GFA"/>
    <property type="match status" value="1"/>
</dbReference>
<dbReference type="PANTHER" id="PTHR28620:SF1">
    <property type="entry name" value="CENP-V_GFA DOMAIN-CONTAINING PROTEIN"/>
    <property type="match status" value="1"/>
</dbReference>
<dbReference type="OrthoDB" id="2993351at2759"/>
<evidence type="ECO:0000256" key="3">
    <source>
        <dbReference type="ARBA" id="ARBA00022833"/>
    </source>
</evidence>
<evidence type="ECO:0000313" key="6">
    <source>
        <dbReference type="EMBL" id="EGG18649.1"/>
    </source>
</evidence>
<dbReference type="InterPro" id="IPR006913">
    <property type="entry name" value="CENP-V/GFA"/>
</dbReference>
<keyword evidence="3" id="KW-0862">Zinc</keyword>
<dbReference type="Proteomes" id="UP000007797">
    <property type="component" value="Unassembled WGS sequence"/>
</dbReference>
<reference evidence="7" key="1">
    <citation type="journal article" date="2011" name="Genome Res.">
        <title>Phylogeny-wide analysis of social amoeba genomes highlights ancient origins for complex intercellular communication.</title>
        <authorList>
            <person name="Heidel A.J."/>
            <person name="Lawal H.M."/>
            <person name="Felder M."/>
            <person name="Schilde C."/>
            <person name="Helps N.R."/>
            <person name="Tunggal B."/>
            <person name="Rivero F."/>
            <person name="John U."/>
            <person name="Schleicher M."/>
            <person name="Eichinger L."/>
            <person name="Platzer M."/>
            <person name="Noegel A.A."/>
            <person name="Schaap P."/>
            <person name="Gloeckner G."/>
        </authorList>
    </citation>
    <scope>NUCLEOTIDE SEQUENCE [LARGE SCALE GENOMIC DNA]</scope>
    <source>
        <strain evidence="7">SH3</strain>
    </source>
</reference>
<dbReference type="KEGG" id="dfa:DFA_04144"/>
<keyword evidence="2" id="KW-0479">Metal-binding</keyword>
<dbReference type="GeneID" id="14870298"/>
<evidence type="ECO:0000256" key="2">
    <source>
        <dbReference type="ARBA" id="ARBA00022723"/>
    </source>
</evidence>
<dbReference type="SUPFAM" id="SSF51316">
    <property type="entry name" value="Mss4-like"/>
    <property type="match status" value="1"/>
</dbReference>
<proteinExistence type="inferred from homology"/>